<dbReference type="InterPro" id="IPR049783">
    <property type="entry name" value="ABC_perm_TupB-like"/>
</dbReference>
<accession>A0A7C2BGW2</accession>
<dbReference type="PANTHER" id="PTHR43632">
    <property type="entry name" value="PERMEASE COMPONENT OF TUNGSTATE ABC TRANSPORTER"/>
    <property type="match status" value="1"/>
</dbReference>
<feature type="transmembrane region" description="Helical" evidence="5">
    <location>
        <begin position="92"/>
        <end position="116"/>
    </location>
</feature>
<feature type="transmembrane region" description="Helical" evidence="5">
    <location>
        <begin position="201"/>
        <end position="222"/>
    </location>
</feature>
<dbReference type="PANTHER" id="PTHR43632:SF1">
    <property type="entry name" value="PERMEASE COMPONENT OF TUNGSTATE ABC TRANSPORTER"/>
    <property type="match status" value="1"/>
</dbReference>
<dbReference type="InterPro" id="IPR035906">
    <property type="entry name" value="MetI-like_sf"/>
</dbReference>
<dbReference type="InterPro" id="IPR000515">
    <property type="entry name" value="MetI-like"/>
</dbReference>
<name>A0A7C2BGW2_THERO</name>
<dbReference type="CDD" id="cd06261">
    <property type="entry name" value="TM_PBP2"/>
    <property type="match status" value="1"/>
</dbReference>
<keyword evidence="3 5" id="KW-1133">Transmembrane helix</keyword>
<feature type="transmembrane region" description="Helical" evidence="5">
    <location>
        <begin position="30"/>
        <end position="54"/>
    </location>
</feature>
<feature type="transmembrane region" description="Helical" evidence="5">
    <location>
        <begin position="61"/>
        <end position="86"/>
    </location>
</feature>
<dbReference type="GO" id="GO:0005886">
    <property type="term" value="C:plasma membrane"/>
    <property type="evidence" value="ECO:0007669"/>
    <property type="project" value="UniProtKB-SubCell"/>
</dbReference>
<organism evidence="6">
    <name type="scientific">Thermomicrobium roseum</name>
    <dbReference type="NCBI Taxonomy" id="500"/>
    <lineage>
        <taxon>Bacteria</taxon>
        <taxon>Pseudomonadati</taxon>
        <taxon>Thermomicrobiota</taxon>
        <taxon>Thermomicrobia</taxon>
        <taxon>Thermomicrobiales</taxon>
        <taxon>Thermomicrobiaceae</taxon>
        <taxon>Thermomicrobium</taxon>
    </lineage>
</organism>
<gene>
    <name evidence="6" type="ORF">ENP47_08435</name>
</gene>
<dbReference type="EMBL" id="DSJL01000011">
    <property type="protein sequence ID" value="HEF65608.1"/>
    <property type="molecule type" value="Genomic_DNA"/>
</dbReference>
<evidence type="ECO:0000313" key="6">
    <source>
        <dbReference type="EMBL" id="HEF65608.1"/>
    </source>
</evidence>
<proteinExistence type="inferred from homology"/>
<dbReference type="Pfam" id="PF00528">
    <property type="entry name" value="BPD_transp_1"/>
    <property type="match status" value="1"/>
</dbReference>
<dbReference type="SUPFAM" id="SSF161098">
    <property type="entry name" value="MetI-like"/>
    <property type="match status" value="1"/>
</dbReference>
<comment type="caution">
    <text evidence="6">The sequence shown here is derived from an EMBL/GenBank/DDBJ whole genome shotgun (WGS) entry which is preliminary data.</text>
</comment>
<evidence type="ECO:0000256" key="2">
    <source>
        <dbReference type="ARBA" id="ARBA00022692"/>
    </source>
</evidence>
<reference evidence="6" key="1">
    <citation type="journal article" date="2020" name="mSystems">
        <title>Genome- and Community-Level Interaction Insights into Carbon Utilization and Element Cycling Functions of Hydrothermarchaeota in Hydrothermal Sediment.</title>
        <authorList>
            <person name="Zhou Z."/>
            <person name="Liu Y."/>
            <person name="Xu W."/>
            <person name="Pan J."/>
            <person name="Luo Z.H."/>
            <person name="Li M."/>
        </authorList>
    </citation>
    <scope>NUCLEOTIDE SEQUENCE [LARGE SCALE GENOMIC DNA]</scope>
    <source>
        <strain evidence="6">SpSt-222</strain>
    </source>
</reference>
<evidence type="ECO:0000256" key="3">
    <source>
        <dbReference type="ARBA" id="ARBA00022989"/>
    </source>
</evidence>
<evidence type="ECO:0000256" key="1">
    <source>
        <dbReference type="ARBA" id="ARBA00004651"/>
    </source>
</evidence>
<evidence type="ECO:0000256" key="5">
    <source>
        <dbReference type="RuleBase" id="RU363032"/>
    </source>
</evidence>
<sequence>MELFWQGFTGAIRLILSADPAFVEIVERTLFVSGLATGLAVLTGVPLGVGLAIGRFPGRRVLGVLVNTGLGLPPVVVGLVVTLLLWRSGPLGALALLYTPIAMVIVQWIVAFPVAAGITRSAIELLDPELLDALRVFGAGPVRCGWELVRATLPQVGFATAAAFGRAIAEVGASLMVGGNILGQTRILTTAIVLETSRGDFALALALGIVLLILALLVNVGIRAISPVPR</sequence>
<dbReference type="GO" id="GO:0055085">
    <property type="term" value="P:transmembrane transport"/>
    <property type="evidence" value="ECO:0007669"/>
    <property type="project" value="InterPro"/>
</dbReference>
<dbReference type="AlphaFoldDB" id="A0A7C2BGW2"/>
<protein>
    <submittedName>
        <fullName evidence="6">ABC transporter permease subunit</fullName>
    </submittedName>
</protein>
<dbReference type="Gene3D" id="1.10.3720.10">
    <property type="entry name" value="MetI-like"/>
    <property type="match status" value="1"/>
</dbReference>
<comment type="subcellular location">
    <subcellularLocation>
        <location evidence="1 5">Cell membrane</location>
        <topology evidence="1 5">Multi-pass membrane protein</topology>
    </subcellularLocation>
</comment>
<dbReference type="NCBIfam" id="NF038017">
    <property type="entry name" value="ABC_perm1"/>
    <property type="match status" value="1"/>
</dbReference>
<dbReference type="PROSITE" id="PS50928">
    <property type="entry name" value="ABC_TM1"/>
    <property type="match status" value="1"/>
</dbReference>
<keyword evidence="2 5" id="KW-0812">Transmembrane</keyword>
<evidence type="ECO:0000256" key="4">
    <source>
        <dbReference type="ARBA" id="ARBA00023136"/>
    </source>
</evidence>
<keyword evidence="5" id="KW-0813">Transport</keyword>
<keyword evidence="4 5" id="KW-0472">Membrane</keyword>
<comment type="similarity">
    <text evidence="5">Belongs to the binding-protein-dependent transport system permease family.</text>
</comment>